<dbReference type="Gene3D" id="2.160.20.120">
    <property type="match status" value="1"/>
</dbReference>
<protein>
    <recommendedName>
        <fullName evidence="1">DUF4097 domain-containing protein</fullName>
    </recommendedName>
</protein>
<dbReference type="RefSeq" id="WP_123200071.1">
    <property type="nucleotide sequence ID" value="NZ_RJMB01000003.1"/>
</dbReference>
<keyword evidence="3" id="KW-1185">Reference proteome</keyword>
<comment type="caution">
    <text evidence="2">The sequence shown here is derived from an EMBL/GenBank/DDBJ whole genome shotgun (WGS) entry which is preliminary data.</text>
</comment>
<dbReference type="AlphaFoldDB" id="A0A3N0EF99"/>
<dbReference type="EMBL" id="RJMB01000003">
    <property type="protein sequence ID" value="RNL86546.1"/>
    <property type="molecule type" value="Genomic_DNA"/>
</dbReference>
<feature type="domain" description="DUF4097" evidence="1">
    <location>
        <begin position="20"/>
        <end position="235"/>
    </location>
</feature>
<dbReference type="Proteomes" id="UP000269198">
    <property type="component" value="Unassembled WGS sequence"/>
</dbReference>
<evidence type="ECO:0000313" key="2">
    <source>
        <dbReference type="EMBL" id="RNL86546.1"/>
    </source>
</evidence>
<dbReference type="Pfam" id="PF13349">
    <property type="entry name" value="DUF4097"/>
    <property type="match status" value="1"/>
</dbReference>
<gene>
    <name evidence="2" type="ORF">EFW17_04945</name>
</gene>
<proteinExistence type="predicted"/>
<reference evidence="2 3" key="1">
    <citation type="submission" date="2018-11" db="EMBL/GenBank/DDBJ databases">
        <title>The genome draft of YIM 96095.</title>
        <authorList>
            <person name="Tang S.-K."/>
            <person name="Chunyu W.-X."/>
            <person name="Feng Y.-Z."/>
        </authorList>
    </citation>
    <scope>NUCLEOTIDE SEQUENCE [LARGE SCALE GENOMIC DNA]</scope>
    <source>
        <strain evidence="2 3">YIM 96095</strain>
    </source>
</reference>
<dbReference type="InterPro" id="IPR025164">
    <property type="entry name" value="Toastrack_DUF4097"/>
</dbReference>
<evidence type="ECO:0000259" key="1">
    <source>
        <dbReference type="Pfam" id="PF13349"/>
    </source>
</evidence>
<dbReference type="OrthoDB" id="3252095at2"/>
<sequence length="264" mass="27680">MPTFDTPEPITTEIDLLIGAVQINAGDRADTTVEVRPRDPAKDADVRVAEQIRIDYAGGRLLVDDPNSTGMGALLRKGTADVTIELPAGSRVQANVNHANIRCDGHLGTSTLASSSGNIALETLTGNAELTSTHGWIRAREIDGAATVKTTTGAVTLGTVTGELRVNSAHGEITTERALASVTVKTTHGSVRIGEVVRGDVNLDTSHGELEIGIREGTATWLDAGSRHGAVSSALEEAEDPGTAEETVEVRARTTYGDIVVRRA</sequence>
<evidence type="ECO:0000313" key="3">
    <source>
        <dbReference type="Proteomes" id="UP000269198"/>
    </source>
</evidence>
<accession>A0A3N0EF99</accession>
<name>A0A3N0EF99_9ACTN</name>
<organism evidence="2 3">
    <name type="scientific">Halostreptopolyspora alba</name>
    <dbReference type="NCBI Taxonomy" id="2487137"/>
    <lineage>
        <taxon>Bacteria</taxon>
        <taxon>Bacillati</taxon>
        <taxon>Actinomycetota</taxon>
        <taxon>Actinomycetes</taxon>
        <taxon>Streptosporangiales</taxon>
        <taxon>Nocardiopsidaceae</taxon>
        <taxon>Halostreptopolyspora</taxon>
    </lineage>
</organism>